<sequence>CPVVKFWYFHHGRIGTVVVIEDVPARRWEGCDSENKFRDCFY</sequence>
<name>A0ABN7UZ02_GIGMA</name>
<reference evidence="1 2" key="1">
    <citation type="submission" date="2021-06" db="EMBL/GenBank/DDBJ databases">
        <authorList>
            <person name="Kallberg Y."/>
            <person name="Tangrot J."/>
            <person name="Rosling A."/>
        </authorList>
    </citation>
    <scope>NUCLEOTIDE SEQUENCE [LARGE SCALE GENOMIC DNA]</scope>
    <source>
        <strain evidence="1 2">120-4 pot B 10/14</strain>
    </source>
</reference>
<keyword evidence="2" id="KW-1185">Reference proteome</keyword>
<feature type="non-terminal residue" evidence="1">
    <location>
        <position position="1"/>
    </location>
</feature>
<dbReference type="EMBL" id="CAJVQB010007203">
    <property type="protein sequence ID" value="CAG8698954.1"/>
    <property type="molecule type" value="Genomic_DNA"/>
</dbReference>
<comment type="caution">
    <text evidence="1">The sequence shown here is derived from an EMBL/GenBank/DDBJ whole genome shotgun (WGS) entry which is preliminary data.</text>
</comment>
<proteinExistence type="predicted"/>
<evidence type="ECO:0000313" key="2">
    <source>
        <dbReference type="Proteomes" id="UP000789901"/>
    </source>
</evidence>
<organism evidence="1 2">
    <name type="scientific">Gigaspora margarita</name>
    <dbReference type="NCBI Taxonomy" id="4874"/>
    <lineage>
        <taxon>Eukaryota</taxon>
        <taxon>Fungi</taxon>
        <taxon>Fungi incertae sedis</taxon>
        <taxon>Mucoromycota</taxon>
        <taxon>Glomeromycotina</taxon>
        <taxon>Glomeromycetes</taxon>
        <taxon>Diversisporales</taxon>
        <taxon>Gigasporaceae</taxon>
        <taxon>Gigaspora</taxon>
    </lineage>
</organism>
<protein>
    <submittedName>
        <fullName evidence="1">17467_t:CDS:1</fullName>
    </submittedName>
</protein>
<evidence type="ECO:0000313" key="1">
    <source>
        <dbReference type="EMBL" id="CAG8698954.1"/>
    </source>
</evidence>
<accession>A0ABN7UZ02</accession>
<dbReference type="Proteomes" id="UP000789901">
    <property type="component" value="Unassembled WGS sequence"/>
</dbReference>
<gene>
    <name evidence="1" type="ORF">GMARGA_LOCUS11997</name>
</gene>